<dbReference type="EMBL" id="LHPG02000013">
    <property type="protein sequence ID" value="PRW44439.1"/>
    <property type="molecule type" value="Genomic_DNA"/>
</dbReference>
<feature type="compositionally biased region" description="Low complexity" evidence="1">
    <location>
        <begin position="166"/>
        <end position="184"/>
    </location>
</feature>
<feature type="region of interest" description="Disordered" evidence="1">
    <location>
        <begin position="166"/>
        <end position="218"/>
    </location>
</feature>
<reference evidence="2 3" key="1">
    <citation type="journal article" date="2018" name="Plant J.">
        <title>Genome sequences of Chlorella sorokiniana UTEX 1602 and Micractinium conductrix SAG 241.80: implications to maltose excretion by a green alga.</title>
        <authorList>
            <person name="Arriola M.B."/>
            <person name="Velmurugan N."/>
            <person name="Zhang Y."/>
            <person name="Plunkett M.H."/>
            <person name="Hondzo H."/>
            <person name="Barney B.M."/>
        </authorList>
    </citation>
    <scope>NUCLEOTIDE SEQUENCE [LARGE SCALE GENOMIC DNA]</scope>
    <source>
        <strain evidence="3">UTEX 1602</strain>
    </source>
</reference>
<accession>A0A2P6TK30</accession>
<proteinExistence type="predicted"/>
<name>A0A2P6TK30_CHLSO</name>
<keyword evidence="3" id="KW-1185">Reference proteome</keyword>
<comment type="caution">
    <text evidence="2">The sequence shown here is derived from an EMBL/GenBank/DDBJ whole genome shotgun (WGS) entry which is preliminary data.</text>
</comment>
<evidence type="ECO:0000256" key="1">
    <source>
        <dbReference type="SAM" id="MobiDB-lite"/>
    </source>
</evidence>
<evidence type="ECO:0000313" key="2">
    <source>
        <dbReference type="EMBL" id="PRW44439.1"/>
    </source>
</evidence>
<organism evidence="2 3">
    <name type="scientific">Chlorella sorokiniana</name>
    <name type="common">Freshwater green alga</name>
    <dbReference type="NCBI Taxonomy" id="3076"/>
    <lineage>
        <taxon>Eukaryota</taxon>
        <taxon>Viridiplantae</taxon>
        <taxon>Chlorophyta</taxon>
        <taxon>core chlorophytes</taxon>
        <taxon>Trebouxiophyceae</taxon>
        <taxon>Chlorellales</taxon>
        <taxon>Chlorellaceae</taxon>
        <taxon>Chlorella clade</taxon>
        <taxon>Chlorella</taxon>
    </lineage>
</organism>
<evidence type="ECO:0000313" key="3">
    <source>
        <dbReference type="Proteomes" id="UP000239899"/>
    </source>
</evidence>
<gene>
    <name evidence="2" type="ORF">C2E21_6832</name>
</gene>
<dbReference type="Proteomes" id="UP000239899">
    <property type="component" value="Unassembled WGS sequence"/>
</dbReference>
<dbReference type="AlphaFoldDB" id="A0A2P6TK30"/>
<protein>
    <submittedName>
        <fullName evidence="2">RNA polymerase sigma24 factor</fullName>
    </submittedName>
</protein>
<sequence length="376" mass="40670">MAKRSCTGLCALPDDIVRNIQRMKADSERMRLEFERRGYNDPDIHVRIAVDRAMNSPVCTVTCKFREREEGAWSAWQQAQSAVLRAGDQALLEDALLLALSMHNFEDGHTTAELFVGGGSFAQMALEMPEPAPDAALQVVGGFEAESDARLAKALQSAPIRSMRCASSAATPPLSTAVPSQLARANRRPRRRATESTAAMTRPEPAMEHASTAAAQQQAGTAAADDAYVIRCSRKTHIEEWDSRLLGMECTPAQAASLEQRVLAAAQQGDFSLLHEGFCLSTLLPAKGGQLRVVEGLAAANQRAEEVWEEVQRRQEAAVGKDKQLPAANGKACAVLAADGRARWERQQHWAVEASGLRCVACTTLSVEVVQAAVEP</sequence>
<dbReference type="OrthoDB" id="10525974at2759"/>